<proteinExistence type="predicted"/>
<dbReference type="EMBL" id="JAIVFG010000052">
    <property type="protein sequence ID" value="MDB0573470.1"/>
    <property type="molecule type" value="Genomic_DNA"/>
</dbReference>
<keyword evidence="1" id="KW-0732">Signal</keyword>
<evidence type="ECO:0000256" key="1">
    <source>
        <dbReference type="SAM" id="SignalP"/>
    </source>
</evidence>
<evidence type="ECO:0000313" key="3">
    <source>
        <dbReference type="Proteomes" id="UP001144050"/>
    </source>
</evidence>
<dbReference type="RefSeq" id="WP_247591026.1">
    <property type="nucleotide sequence ID" value="NZ_JAIVFG010000052.1"/>
</dbReference>
<protein>
    <submittedName>
        <fullName evidence="2">Uncharacterized protein</fullName>
    </submittedName>
</protein>
<dbReference type="AlphaFoldDB" id="A0AAW5ZVE2"/>
<sequence length="184" mass="19748">MKFPIHALMRCGVLALLLGAGHAGASEYGCKVLLCLANPASNGGPRGVAECVPPINQLFDDLLHGRPFPSCEEAEGSGSRAVQVYDAFDPCPAPLEPAEPGLYIVQGRQSAKAGVFGFALDGTPDLGTNRQRACVGKIAGGYQVGGRDDSYDVTVFEKVVWQQAQSPRAIDVYQDNVWYQRVHW</sequence>
<organism evidence="2 3">
    <name type="scientific">Ralstonia solanacearum</name>
    <name type="common">Pseudomonas solanacearum</name>
    <dbReference type="NCBI Taxonomy" id="305"/>
    <lineage>
        <taxon>Bacteria</taxon>
        <taxon>Pseudomonadati</taxon>
        <taxon>Pseudomonadota</taxon>
        <taxon>Betaproteobacteria</taxon>
        <taxon>Burkholderiales</taxon>
        <taxon>Burkholderiaceae</taxon>
        <taxon>Ralstonia</taxon>
        <taxon>Ralstonia solanacearum species complex</taxon>
    </lineage>
</organism>
<name>A0AAW5ZVE2_RALSL</name>
<feature type="chain" id="PRO_5043532097" evidence="1">
    <location>
        <begin position="26"/>
        <end position="184"/>
    </location>
</feature>
<feature type="signal peptide" evidence="1">
    <location>
        <begin position="1"/>
        <end position="25"/>
    </location>
</feature>
<reference evidence="2" key="1">
    <citation type="submission" date="2021-09" db="EMBL/GenBank/DDBJ databases">
        <title>Genomic analysis of Ralstonia spp.</title>
        <authorList>
            <person name="Aburjaile F."/>
            <person name="Ariute J.C."/>
            <person name="Pais A.K.L."/>
            <person name="Albuquerque G.M.R."/>
            <person name="Silva A.M.F."/>
            <person name="Brenig B."/>
            <person name="Azevedo V."/>
            <person name="Matiuzzi M."/>
            <person name="Ramos R."/>
            <person name="Goes-Neto A."/>
            <person name="Soares S."/>
            <person name="Iseppon A.M.B."/>
            <person name="Souza E."/>
            <person name="Gama M."/>
        </authorList>
    </citation>
    <scope>NUCLEOTIDE SEQUENCE</scope>
    <source>
        <strain evidence="2">CCRMRs91</strain>
    </source>
</reference>
<comment type="caution">
    <text evidence="2">The sequence shown here is derived from an EMBL/GenBank/DDBJ whole genome shotgun (WGS) entry which is preliminary data.</text>
</comment>
<gene>
    <name evidence="2" type="ORF">LBW59_22235</name>
</gene>
<evidence type="ECO:0000313" key="2">
    <source>
        <dbReference type="EMBL" id="MDB0573470.1"/>
    </source>
</evidence>
<dbReference type="Proteomes" id="UP001144050">
    <property type="component" value="Unassembled WGS sequence"/>
</dbReference>
<accession>A0AAW5ZVE2</accession>